<dbReference type="Proteomes" id="UP001597510">
    <property type="component" value="Unassembled WGS sequence"/>
</dbReference>
<evidence type="ECO:0000313" key="3">
    <source>
        <dbReference type="Proteomes" id="UP001597510"/>
    </source>
</evidence>
<evidence type="ECO:0000313" key="2">
    <source>
        <dbReference type="EMBL" id="MFD2519950.1"/>
    </source>
</evidence>
<protein>
    <recommendedName>
        <fullName evidence="4">Lipocalin-like domain-containing protein</fullName>
    </recommendedName>
</protein>
<dbReference type="EMBL" id="JBHULC010000004">
    <property type="protein sequence ID" value="MFD2519950.1"/>
    <property type="molecule type" value="Genomic_DNA"/>
</dbReference>
<gene>
    <name evidence="2" type="ORF">ACFSR2_03580</name>
</gene>
<proteinExistence type="predicted"/>
<keyword evidence="1" id="KW-0732">Signal</keyword>
<sequence length="139" mass="15400">MKNLFLLPLLFAGFSGFAQCNLDLSLKSSKTEYLDSTEVVQRTVDENSVIEITQKQVLITPGNGNTMEGTITSSTCNWTTPFKEGKSIIKADFEDESGSTMHTTITLEAKDNKATFTVVIAEMPNRKIRVTLDSVQEKK</sequence>
<keyword evidence="3" id="KW-1185">Reference proteome</keyword>
<feature type="signal peptide" evidence="1">
    <location>
        <begin position="1"/>
        <end position="18"/>
    </location>
</feature>
<dbReference type="RefSeq" id="WP_340235359.1">
    <property type="nucleotide sequence ID" value="NZ_JBBEWC010000004.1"/>
</dbReference>
<organism evidence="2 3">
    <name type="scientific">Emticicia soli</name>
    <dbReference type="NCBI Taxonomy" id="2027878"/>
    <lineage>
        <taxon>Bacteria</taxon>
        <taxon>Pseudomonadati</taxon>
        <taxon>Bacteroidota</taxon>
        <taxon>Cytophagia</taxon>
        <taxon>Cytophagales</taxon>
        <taxon>Leadbetterellaceae</taxon>
        <taxon>Emticicia</taxon>
    </lineage>
</organism>
<name>A0ABW5J5U7_9BACT</name>
<evidence type="ECO:0000256" key="1">
    <source>
        <dbReference type="SAM" id="SignalP"/>
    </source>
</evidence>
<comment type="caution">
    <text evidence="2">The sequence shown here is derived from an EMBL/GenBank/DDBJ whole genome shotgun (WGS) entry which is preliminary data.</text>
</comment>
<feature type="chain" id="PRO_5047502609" description="Lipocalin-like domain-containing protein" evidence="1">
    <location>
        <begin position="19"/>
        <end position="139"/>
    </location>
</feature>
<evidence type="ECO:0008006" key="4">
    <source>
        <dbReference type="Google" id="ProtNLM"/>
    </source>
</evidence>
<accession>A0ABW5J5U7</accession>
<reference evidence="3" key="1">
    <citation type="journal article" date="2019" name="Int. J. Syst. Evol. Microbiol.">
        <title>The Global Catalogue of Microorganisms (GCM) 10K type strain sequencing project: providing services to taxonomists for standard genome sequencing and annotation.</title>
        <authorList>
            <consortium name="The Broad Institute Genomics Platform"/>
            <consortium name="The Broad Institute Genome Sequencing Center for Infectious Disease"/>
            <person name="Wu L."/>
            <person name="Ma J."/>
        </authorList>
    </citation>
    <scope>NUCLEOTIDE SEQUENCE [LARGE SCALE GENOMIC DNA]</scope>
    <source>
        <strain evidence="3">KCTC 52344</strain>
    </source>
</reference>